<dbReference type="KEGG" id="dol:Dole_1336"/>
<dbReference type="eggNOG" id="COG1102">
    <property type="taxonomic scope" value="Bacteria"/>
</dbReference>
<evidence type="ECO:0000313" key="1">
    <source>
        <dbReference type="EMBL" id="ABW67140.1"/>
    </source>
</evidence>
<sequence length="259" mass="29982">MTANRSQEGQVQWAFVRQHRRKGTEIDQMIGGYMRDWEQQKAGKKPSPIKPDMPPTICFSRPIGCGVMEIADILAKDIGYRVVDREILEHVGGEDPLSDRAVRFFNEQYPDIITQYLMMMAGDKTFDMSKTTRQLFSAIYSIASLSPTIFIGRGAHMVLPRDRTLAIRFICSRPPRLRRIARQYGIDEQEADKQLVLIDREQRDFFKAVYQKEAHEAEAFDLVINCDRITQPEWAAAIVRIAFEHKFANELQSLNLKRR</sequence>
<dbReference type="Proteomes" id="UP000008561">
    <property type="component" value="Chromosome"/>
</dbReference>
<dbReference type="OrthoDB" id="5414632at2"/>
<accession>A8ZYN5</accession>
<gene>
    <name evidence="1" type="ordered locus">Dole_1336</name>
</gene>
<dbReference type="RefSeq" id="WP_012174757.1">
    <property type="nucleotide sequence ID" value="NC_009943.1"/>
</dbReference>
<protein>
    <recommendedName>
        <fullName evidence="3">Cytidylate kinase-like family protein</fullName>
    </recommendedName>
</protein>
<dbReference type="STRING" id="96561.Dole_1336"/>
<evidence type="ECO:0008006" key="3">
    <source>
        <dbReference type="Google" id="ProtNLM"/>
    </source>
</evidence>
<evidence type="ECO:0000313" key="2">
    <source>
        <dbReference type="Proteomes" id="UP000008561"/>
    </source>
</evidence>
<dbReference type="Gene3D" id="3.40.50.300">
    <property type="entry name" value="P-loop containing nucleotide triphosphate hydrolases"/>
    <property type="match status" value="1"/>
</dbReference>
<dbReference type="HOGENOM" id="CLU_065155_2_0_7"/>
<dbReference type="SUPFAM" id="SSF52540">
    <property type="entry name" value="P-loop containing nucleoside triphosphate hydrolases"/>
    <property type="match status" value="1"/>
</dbReference>
<organism evidence="1 2">
    <name type="scientific">Desulfosudis oleivorans (strain DSM 6200 / JCM 39069 / Hxd3)</name>
    <name type="common">Desulfococcus oleovorans</name>
    <dbReference type="NCBI Taxonomy" id="96561"/>
    <lineage>
        <taxon>Bacteria</taxon>
        <taxon>Pseudomonadati</taxon>
        <taxon>Thermodesulfobacteriota</taxon>
        <taxon>Desulfobacteria</taxon>
        <taxon>Desulfobacterales</taxon>
        <taxon>Desulfosudaceae</taxon>
        <taxon>Desulfosudis</taxon>
    </lineage>
</organism>
<keyword evidence="2" id="KW-1185">Reference proteome</keyword>
<name>A8ZYN5_DESOH</name>
<reference evidence="1 2" key="1">
    <citation type="submission" date="2007-10" db="EMBL/GenBank/DDBJ databases">
        <title>Complete sequence of Desulfococcus oleovorans Hxd3.</title>
        <authorList>
            <consortium name="US DOE Joint Genome Institute"/>
            <person name="Copeland A."/>
            <person name="Lucas S."/>
            <person name="Lapidus A."/>
            <person name="Barry K."/>
            <person name="Glavina del Rio T."/>
            <person name="Dalin E."/>
            <person name="Tice H."/>
            <person name="Pitluck S."/>
            <person name="Kiss H."/>
            <person name="Brettin T."/>
            <person name="Bruce D."/>
            <person name="Detter J.C."/>
            <person name="Han C."/>
            <person name="Schmutz J."/>
            <person name="Larimer F."/>
            <person name="Land M."/>
            <person name="Hauser L."/>
            <person name="Kyrpides N."/>
            <person name="Kim E."/>
            <person name="Wawrik B."/>
            <person name="Richardson P."/>
        </authorList>
    </citation>
    <scope>NUCLEOTIDE SEQUENCE [LARGE SCALE GENOMIC DNA]</scope>
    <source>
        <strain evidence="2">DSM 6200 / JCM 39069 / Hxd3</strain>
    </source>
</reference>
<dbReference type="AlphaFoldDB" id="A8ZYN5"/>
<dbReference type="InterPro" id="IPR027417">
    <property type="entry name" value="P-loop_NTPase"/>
</dbReference>
<dbReference type="EMBL" id="CP000859">
    <property type="protein sequence ID" value="ABW67140.1"/>
    <property type="molecule type" value="Genomic_DNA"/>
</dbReference>
<dbReference type="Pfam" id="PF13189">
    <property type="entry name" value="Cytidylate_kin2"/>
    <property type="match status" value="1"/>
</dbReference>
<proteinExistence type="predicted"/>